<keyword evidence="5" id="KW-1185">Reference proteome</keyword>
<evidence type="ECO:0000256" key="1">
    <source>
        <dbReference type="ARBA" id="ARBA00022729"/>
    </source>
</evidence>
<dbReference type="InterPro" id="IPR011055">
    <property type="entry name" value="Dup_hybrid_motif"/>
</dbReference>
<feature type="domain" description="M23ase beta-sheet core" evidence="3">
    <location>
        <begin position="68"/>
        <end position="160"/>
    </location>
</feature>
<dbReference type="EMBL" id="MPZN01000045">
    <property type="protein sequence ID" value="PPL16524.1"/>
    <property type="molecule type" value="Genomic_DNA"/>
</dbReference>
<dbReference type="InterPro" id="IPR016047">
    <property type="entry name" value="M23ase_b-sheet_dom"/>
</dbReference>
<dbReference type="PANTHER" id="PTHR21666:SF289">
    <property type="entry name" value="L-ALA--D-GLU ENDOPEPTIDASE"/>
    <property type="match status" value="1"/>
</dbReference>
<dbReference type="Pfam" id="PF01551">
    <property type="entry name" value="Peptidase_M23"/>
    <property type="match status" value="1"/>
</dbReference>
<evidence type="ECO:0000256" key="2">
    <source>
        <dbReference type="SAM" id="SignalP"/>
    </source>
</evidence>
<organism evidence="4 5">
    <name type="scientific">Microterricola pindariensis</name>
    <dbReference type="NCBI Taxonomy" id="478010"/>
    <lineage>
        <taxon>Bacteria</taxon>
        <taxon>Bacillati</taxon>
        <taxon>Actinomycetota</taxon>
        <taxon>Actinomycetes</taxon>
        <taxon>Micrococcales</taxon>
        <taxon>Microbacteriaceae</taxon>
        <taxon>Microterricola</taxon>
    </lineage>
</organism>
<evidence type="ECO:0000313" key="5">
    <source>
        <dbReference type="Proteomes" id="UP000237755"/>
    </source>
</evidence>
<dbReference type="CDD" id="cd12797">
    <property type="entry name" value="M23_peptidase"/>
    <property type="match status" value="1"/>
</dbReference>
<protein>
    <recommendedName>
        <fullName evidence="3">M23ase beta-sheet core domain-containing protein</fullName>
    </recommendedName>
</protein>
<feature type="signal peptide" evidence="2">
    <location>
        <begin position="1"/>
        <end position="18"/>
    </location>
</feature>
<dbReference type="Gene3D" id="2.70.70.10">
    <property type="entry name" value="Glucose Permease (Domain IIA)"/>
    <property type="match status" value="1"/>
</dbReference>
<proteinExistence type="predicted"/>
<dbReference type="InterPro" id="IPR050570">
    <property type="entry name" value="Cell_wall_metabolism_enzyme"/>
</dbReference>
<dbReference type="SUPFAM" id="SSF51261">
    <property type="entry name" value="Duplicated hybrid motif"/>
    <property type="match status" value="1"/>
</dbReference>
<accession>A0ABX5ATG7</accession>
<feature type="chain" id="PRO_5047269806" description="M23ase beta-sheet core domain-containing protein" evidence="2">
    <location>
        <begin position="19"/>
        <end position="176"/>
    </location>
</feature>
<dbReference type="PANTHER" id="PTHR21666">
    <property type="entry name" value="PEPTIDASE-RELATED"/>
    <property type="match status" value="1"/>
</dbReference>
<gene>
    <name evidence="4" type="ORF">GY24_12555</name>
</gene>
<evidence type="ECO:0000259" key="3">
    <source>
        <dbReference type="Pfam" id="PF01551"/>
    </source>
</evidence>
<comment type="caution">
    <text evidence="4">The sequence shown here is derived from an EMBL/GenBank/DDBJ whole genome shotgun (WGS) entry which is preliminary data.</text>
</comment>
<keyword evidence="1 2" id="KW-0732">Signal</keyword>
<name>A0ABX5ATG7_9MICO</name>
<dbReference type="Proteomes" id="UP000237755">
    <property type="component" value="Unassembled WGS sequence"/>
</dbReference>
<reference evidence="4 5" key="1">
    <citation type="journal article" date="2008" name="Int. J. Syst. Evol. Microbiol.">
        <title>Leifsonia pindariensis sp. nov., isolated from the Pindari glacier of the Indian Himalayas, and emended description of the genus Leifsonia.</title>
        <authorList>
            <person name="Reddy G.S."/>
            <person name="Prabagaran S.R."/>
            <person name="Shivaji S."/>
        </authorList>
    </citation>
    <scope>NUCLEOTIDE SEQUENCE [LARGE SCALE GENOMIC DNA]</scope>
    <source>
        <strain evidence="4 5">PON 10</strain>
    </source>
</reference>
<evidence type="ECO:0000313" key="4">
    <source>
        <dbReference type="EMBL" id="PPL16524.1"/>
    </source>
</evidence>
<sequence>MIPLLIPLLAALALGAGAAPSAPPPAAPAGSGPVNPTARELARWDWPLGLPHIVVRGFQAPATRYAAGHRGIDLEAAVGTAVFAPAAGSVSFAGVVVDRPVLAIRHDGELVSSYEALESDLAAGDTVAAGQRIGVIAAGGHCDGGCLHFGVRLRGSYVSPMLLLGGMQRAVLLPLG</sequence>